<dbReference type="Gene3D" id="2.60.40.10">
    <property type="entry name" value="Immunoglobulins"/>
    <property type="match status" value="1"/>
</dbReference>
<organism evidence="2 3">
    <name type="scientific">Eleutherodactylus coqui</name>
    <name type="common">Puerto Rican coqui</name>
    <dbReference type="NCBI Taxonomy" id="57060"/>
    <lineage>
        <taxon>Eukaryota</taxon>
        <taxon>Metazoa</taxon>
        <taxon>Chordata</taxon>
        <taxon>Craniata</taxon>
        <taxon>Vertebrata</taxon>
        <taxon>Euteleostomi</taxon>
        <taxon>Amphibia</taxon>
        <taxon>Batrachia</taxon>
        <taxon>Anura</taxon>
        <taxon>Neobatrachia</taxon>
        <taxon>Hyloidea</taxon>
        <taxon>Eleutherodactylidae</taxon>
        <taxon>Eleutherodactylinae</taxon>
        <taxon>Eleutherodactylus</taxon>
        <taxon>Eleutherodactylus</taxon>
    </lineage>
</organism>
<proteinExistence type="predicted"/>
<evidence type="ECO:0000313" key="3">
    <source>
        <dbReference type="Proteomes" id="UP000770717"/>
    </source>
</evidence>
<sequence length="117" mass="12851">MEELIAVPGEEMVIPCHYPLEILGEALQVTWYTGDSAECSFNASGIYTLNITQTSEAYGVSQVNFTEVSLRIPSAQRSELHFCCRVTTSSGQIKQSRSSTEVIITETGKGALTDWQI</sequence>
<dbReference type="Proteomes" id="UP000770717">
    <property type="component" value="Unassembled WGS sequence"/>
</dbReference>
<reference evidence="2" key="1">
    <citation type="thesis" date="2020" institute="ProQuest LLC" country="789 East Eisenhower Parkway, Ann Arbor, MI, USA">
        <title>Comparative Genomics and Chromosome Evolution.</title>
        <authorList>
            <person name="Mudd A.B."/>
        </authorList>
    </citation>
    <scope>NUCLEOTIDE SEQUENCE</scope>
    <source>
        <strain evidence="2">HN-11 Male</strain>
        <tissue evidence="2">Kidney and liver</tissue>
    </source>
</reference>
<protein>
    <recommendedName>
        <fullName evidence="1">Ig-like domain-containing protein</fullName>
    </recommendedName>
</protein>
<dbReference type="InterPro" id="IPR036179">
    <property type="entry name" value="Ig-like_dom_sf"/>
</dbReference>
<dbReference type="PROSITE" id="PS50835">
    <property type="entry name" value="IG_LIKE"/>
    <property type="match status" value="1"/>
</dbReference>
<name>A0A8J6BCB4_ELECQ</name>
<keyword evidence="3" id="KW-1185">Reference proteome</keyword>
<evidence type="ECO:0000313" key="2">
    <source>
        <dbReference type="EMBL" id="KAG9465291.1"/>
    </source>
</evidence>
<evidence type="ECO:0000259" key="1">
    <source>
        <dbReference type="PROSITE" id="PS50835"/>
    </source>
</evidence>
<dbReference type="AlphaFoldDB" id="A0A8J6BCB4"/>
<dbReference type="InterPro" id="IPR007110">
    <property type="entry name" value="Ig-like_dom"/>
</dbReference>
<gene>
    <name evidence="2" type="ORF">GDO78_018556</name>
</gene>
<dbReference type="EMBL" id="WNTK01003217">
    <property type="protein sequence ID" value="KAG9465291.1"/>
    <property type="molecule type" value="Genomic_DNA"/>
</dbReference>
<accession>A0A8J6BCB4</accession>
<comment type="caution">
    <text evidence="2">The sequence shown here is derived from an EMBL/GenBank/DDBJ whole genome shotgun (WGS) entry which is preliminary data.</text>
</comment>
<feature type="domain" description="Ig-like" evidence="1">
    <location>
        <begin position="1"/>
        <end position="100"/>
    </location>
</feature>
<dbReference type="SUPFAM" id="SSF48726">
    <property type="entry name" value="Immunoglobulin"/>
    <property type="match status" value="1"/>
</dbReference>
<dbReference type="InterPro" id="IPR013783">
    <property type="entry name" value="Ig-like_fold"/>
</dbReference>